<dbReference type="CDD" id="cd04181">
    <property type="entry name" value="NTP_transferase"/>
    <property type="match status" value="1"/>
</dbReference>
<dbReference type="InterPro" id="IPR029044">
    <property type="entry name" value="Nucleotide-diphossugar_trans"/>
</dbReference>
<accession>A0ABV2ZSI2</accession>
<dbReference type="Pfam" id="PF00483">
    <property type="entry name" value="NTP_transferase"/>
    <property type="match status" value="1"/>
</dbReference>
<keyword evidence="3" id="KW-1185">Reference proteome</keyword>
<evidence type="ECO:0000259" key="1">
    <source>
        <dbReference type="Pfam" id="PF00483"/>
    </source>
</evidence>
<feature type="domain" description="Nucleotidyl transferase" evidence="1">
    <location>
        <begin position="22"/>
        <end position="244"/>
    </location>
</feature>
<reference evidence="2 3" key="1">
    <citation type="submission" date="2024-06" db="EMBL/GenBank/DDBJ databases">
        <title>The Natural Products Discovery Center: Release of the First 8490 Sequenced Strains for Exploring Actinobacteria Biosynthetic Diversity.</title>
        <authorList>
            <person name="Kalkreuter E."/>
            <person name="Kautsar S.A."/>
            <person name="Yang D."/>
            <person name="Bader C.D."/>
            <person name="Teijaro C.N."/>
            <person name="Fluegel L."/>
            <person name="Davis C.M."/>
            <person name="Simpson J.R."/>
            <person name="Lauterbach L."/>
            <person name="Steele A.D."/>
            <person name="Gui C."/>
            <person name="Meng S."/>
            <person name="Li G."/>
            <person name="Viehrig K."/>
            <person name="Ye F."/>
            <person name="Su P."/>
            <person name="Kiefer A.F."/>
            <person name="Nichols A."/>
            <person name="Cepeda A.J."/>
            <person name="Yan W."/>
            <person name="Fan B."/>
            <person name="Jiang Y."/>
            <person name="Adhikari A."/>
            <person name="Zheng C.-J."/>
            <person name="Schuster L."/>
            <person name="Cowan T.M."/>
            <person name="Smanski M.J."/>
            <person name="Chevrette M.G."/>
            <person name="De Carvalho L.P.S."/>
            <person name="Shen B."/>
        </authorList>
    </citation>
    <scope>NUCLEOTIDE SEQUENCE [LARGE SCALE GENOMIC DNA]</scope>
    <source>
        <strain evidence="2 3">NPDC033843</strain>
    </source>
</reference>
<dbReference type="EMBL" id="JBEZVE010000021">
    <property type="protein sequence ID" value="MEU3785522.1"/>
    <property type="molecule type" value="Genomic_DNA"/>
</dbReference>
<evidence type="ECO:0000313" key="2">
    <source>
        <dbReference type="EMBL" id="MEU3785522.1"/>
    </source>
</evidence>
<proteinExistence type="predicted"/>
<dbReference type="InterPro" id="IPR005835">
    <property type="entry name" value="NTP_transferase_dom"/>
</dbReference>
<dbReference type="Proteomes" id="UP001550739">
    <property type="component" value="Unassembled WGS sequence"/>
</dbReference>
<dbReference type="InterPro" id="IPR050486">
    <property type="entry name" value="Mannose-1P_guanyltransferase"/>
</dbReference>
<dbReference type="SUPFAM" id="SSF53448">
    <property type="entry name" value="Nucleotide-diphospho-sugar transferases"/>
    <property type="match status" value="1"/>
</dbReference>
<name>A0ABV2ZSI2_9ACTN</name>
<organism evidence="2 3">
    <name type="scientific">Streptomyces sp. 900129855</name>
    <dbReference type="NCBI Taxonomy" id="3155129"/>
    <lineage>
        <taxon>Bacteria</taxon>
        <taxon>Bacillati</taxon>
        <taxon>Actinomycetota</taxon>
        <taxon>Actinomycetes</taxon>
        <taxon>Kitasatosporales</taxon>
        <taxon>Streptomycetaceae</taxon>
        <taxon>Streptomyces</taxon>
    </lineage>
</organism>
<evidence type="ECO:0000313" key="3">
    <source>
        <dbReference type="Proteomes" id="UP001550739"/>
    </source>
</evidence>
<dbReference type="Gene3D" id="3.90.550.10">
    <property type="entry name" value="Spore Coat Polysaccharide Biosynthesis Protein SpsA, Chain A"/>
    <property type="match status" value="1"/>
</dbReference>
<dbReference type="RefSeq" id="WP_334577696.1">
    <property type="nucleotide sequence ID" value="NZ_JBEZVE010000021.1"/>
</dbReference>
<protein>
    <submittedName>
        <fullName evidence="2">Nucleotidyltransferase family protein</fullName>
    </submittedName>
</protein>
<sequence>MTITNDTALAITGWGGSHVRQAVILAGGQASRLRPYTDHVPKALVEVAGRPIFEHQAHWLAAEGIEEVVISCGYRADVLREYVAANRLPLHVRVVVEDEPLGRGGGLKYAAAHLPFPGERWAGLNGDILTRFSLRDLARAHVERDALATLAVTPLKSPYGIVEMTHSDRVTSFTEAPVLPHWINAGVYLFEPEVTALLPDLGDHEDTTFPELAREGRLSAYRINGYWRGVDNAKDLKTATKEITAFGWVQAVVAQGVFRK</sequence>
<dbReference type="PANTHER" id="PTHR22572">
    <property type="entry name" value="SUGAR-1-PHOSPHATE GUANYL TRANSFERASE"/>
    <property type="match status" value="1"/>
</dbReference>
<gene>
    <name evidence="2" type="ORF">AB0E89_34150</name>
</gene>
<comment type="caution">
    <text evidence="2">The sequence shown here is derived from an EMBL/GenBank/DDBJ whole genome shotgun (WGS) entry which is preliminary data.</text>
</comment>